<dbReference type="PANTHER" id="PTHR46594">
    <property type="entry name" value="P-TYPE CATION-TRANSPORTING ATPASE"/>
    <property type="match status" value="1"/>
</dbReference>
<evidence type="ECO:0000256" key="2">
    <source>
        <dbReference type="SAM" id="Phobius"/>
    </source>
</evidence>
<dbReference type="EMBL" id="BQNB010021400">
    <property type="protein sequence ID" value="GJU06029.1"/>
    <property type="molecule type" value="Genomic_DNA"/>
</dbReference>
<name>A0ABQ5J4B0_9ASTR</name>
<evidence type="ECO:0000259" key="3">
    <source>
        <dbReference type="Pfam" id="PF01423"/>
    </source>
</evidence>
<gene>
    <name evidence="4" type="ORF">Tco_1122459</name>
</gene>
<keyword evidence="2" id="KW-0812">Transmembrane</keyword>
<comment type="caution">
    <text evidence="4">The sequence shown here is derived from an EMBL/GenBank/DDBJ whole genome shotgun (WGS) entry which is preliminary data.</text>
</comment>
<feature type="domain" description="Sm" evidence="3">
    <location>
        <begin position="87"/>
        <end position="118"/>
    </location>
</feature>
<dbReference type="Pfam" id="PF01423">
    <property type="entry name" value="LSM"/>
    <property type="match status" value="1"/>
</dbReference>
<protein>
    <submittedName>
        <fullName evidence="4">Copper-transporting ATPase RAN1-like protein isoform X2</fullName>
    </submittedName>
</protein>
<keyword evidence="2" id="KW-0472">Membrane</keyword>
<accession>A0ABQ5J4B0</accession>
<evidence type="ECO:0000313" key="5">
    <source>
        <dbReference type="Proteomes" id="UP001151760"/>
    </source>
</evidence>
<evidence type="ECO:0000313" key="4">
    <source>
        <dbReference type="EMBL" id="GJU06029.1"/>
    </source>
</evidence>
<dbReference type="InterPro" id="IPR036005">
    <property type="entry name" value="Creatinase/aminopeptidase-like"/>
</dbReference>
<dbReference type="SUPFAM" id="SSF51735">
    <property type="entry name" value="NAD(P)-binding Rossmann-fold domains"/>
    <property type="match status" value="1"/>
</dbReference>
<sequence>MFRTSILVLPFFNGILRAYPKDWTPQNGNYFDFTLMFLISVVVVTCPCALGLATPTAIKVATGVGANNGVLTKGGDAFERAQNNGALTQNKAVVTTIKGFDEYMNLVLDEADLLATHGTAGLRVRVHKSLQDDDQIHSTNIWLIKEFECEIKEEHGIGATLNVAKPKKGSSVAVFVLGAVGLAAAEGAQIVVASRIIGVDLSANRFELGFYQFKQWSTSSSEGVHDIIVSIFAIYDLHETTKMVANKTMCTEAPLFFSPGQLALAALRRANQEHQVFDFESFDFVSSGWNQDVTKVIRKVDGAYDCKIVEGELSHQPKQFVTDRNIVINVANPDTRVDDAEFEENEVIAIDTVTST</sequence>
<keyword evidence="1" id="KW-0479">Metal-binding</keyword>
<evidence type="ECO:0000256" key="1">
    <source>
        <dbReference type="ARBA" id="ARBA00022723"/>
    </source>
</evidence>
<keyword evidence="2" id="KW-1133">Transmembrane helix</keyword>
<proteinExistence type="predicted"/>
<organism evidence="4 5">
    <name type="scientific">Tanacetum coccineum</name>
    <dbReference type="NCBI Taxonomy" id="301880"/>
    <lineage>
        <taxon>Eukaryota</taxon>
        <taxon>Viridiplantae</taxon>
        <taxon>Streptophyta</taxon>
        <taxon>Embryophyta</taxon>
        <taxon>Tracheophyta</taxon>
        <taxon>Spermatophyta</taxon>
        <taxon>Magnoliopsida</taxon>
        <taxon>eudicotyledons</taxon>
        <taxon>Gunneridae</taxon>
        <taxon>Pentapetalae</taxon>
        <taxon>asterids</taxon>
        <taxon>campanulids</taxon>
        <taxon>Asterales</taxon>
        <taxon>Asteraceae</taxon>
        <taxon>Asteroideae</taxon>
        <taxon>Anthemideae</taxon>
        <taxon>Anthemidinae</taxon>
        <taxon>Tanacetum</taxon>
    </lineage>
</organism>
<dbReference type="PANTHER" id="PTHR46594:SF6">
    <property type="entry name" value="COPPER-TRANSPORTING ATPASE RAN1"/>
    <property type="match status" value="1"/>
</dbReference>
<reference evidence="4" key="2">
    <citation type="submission" date="2022-01" db="EMBL/GenBank/DDBJ databases">
        <authorList>
            <person name="Yamashiro T."/>
            <person name="Shiraishi A."/>
            <person name="Satake H."/>
            <person name="Nakayama K."/>
        </authorList>
    </citation>
    <scope>NUCLEOTIDE SEQUENCE</scope>
</reference>
<dbReference type="SUPFAM" id="SSF47954">
    <property type="entry name" value="Cyclin-like"/>
    <property type="match status" value="1"/>
</dbReference>
<dbReference type="InterPro" id="IPR001163">
    <property type="entry name" value="Sm_dom_euk/arc"/>
</dbReference>
<dbReference type="Proteomes" id="UP001151760">
    <property type="component" value="Unassembled WGS sequence"/>
</dbReference>
<dbReference type="InterPro" id="IPR036915">
    <property type="entry name" value="Cyclin-like_sf"/>
</dbReference>
<feature type="transmembrane region" description="Helical" evidence="2">
    <location>
        <begin position="33"/>
        <end position="53"/>
    </location>
</feature>
<dbReference type="SUPFAM" id="SSF55920">
    <property type="entry name" value="Creatinase/aminopeptidase"/>
    <property type="match status" value="1"/>
</dbReference>
<dbReference type="Gene3D" id="3.40.50.720">
    <property type="entry name" value="NAD(P)-binding Rossmann-like Domain"/>
    <property type="match status" value="1"/>
</dbReference>
<keyword evidence="5" id="KW-1185">Reference proteome</keyword>
<dbReference type="Gene3D" id="3.90.230.10">
    <property type="entry name" value="Creatinase/methionine aminopeptidase superfamily"/>
    <property type="match status" value="1"/>
</dbReference>
<reference evidence="4" key="1">
    <citation type="journal article" date="2022" name="Int. J. Mol. Sci.">
        <title>Draft Genome of Tanacetum Coccineum: Genomic Comparison of Closely Related Tanacetum-Family Plants.</title>
        <authorList>
            <person name="Yamashiro T."/>
            <person name="Shiraishi A."/>
            <person name="Nakayama K."/>
            <person name="Satake H."/>
        </authorList>
    </citation>
    <scope>NUCLEOTIDE SEQUENCE</scope>
</reference>
<dbReference type="InterPro" id="IPR036291">
    <property type="entry name" value="NAD(P)-bd_dom_sf"/>
</dbReference>